<feature type="domain" description="Choice-of-anchor A" evidence="2">
    <location>
        <begin position="96"/>
        <end position="238"/>
    </location>
</feature>
<accession>A0A437LHR7</accession>
<evidence type="ECO:0000313" key="3">
    <source>
        <dbReference type="EMBL" id="RVT84932.1"/>
    </source>
</evidence>
<feature type="region of interest" description="Disordered" evidence="1">
    <location>
        <begin position="245"/>
        <end position="272"/>
    </location>
</feature>
<keyword evidence="4" id="KW-1185">Reference proteome</keyword>
<dbReference type="InterPro" id="IPR026588">
    <property type="entry name" value="Choice_anch_A"/>
</dbReference>
<feature type="compositionally biased region" description="Basic and acidic residues" evidence="1">
    <location>
        <begin position="245"/>
        <end position="254"/>
    </location>
</feature>
<dbReference type="AlphaFoldDB" id="A0A437LHR7"/>
<gene>
    <name evidence="3" type="ORF">EOD73_12485</name>
</gene>
<sequence>MPASPAGAFRLPLMSARHTPPFLLVSALLSFPAASEAASRWDLEQVRRLADEGAALHQASDAAAPKALPDWVLTAPRTLLGAAATVAPPAAALPPANIHATVAGLSQRLAALAPTGEVDAFGVDMRLGPSRAVRGVHVYEVDDSLLKAFTLDTVVGPDEWVVVNLRGAQQVEFEPDFAGSGLSAVADRLIFNVVNASDVLVRSGTGLLLAPHADLVAASSGHWDGMVVADDRRLRGEIGRESLRERRAVPRPEPEPLTAEGMLLLSRHPRSA</sequence>
<protein>
    <submittedName>
        <fullName evidence="3">Choice-of-anchor A family protein</fullName>
    </submittedName>
</protein>
<dbReference type="Pfam" id="PF20597">
    <property type="entry name" value="pAdhesive_15"/>
    <property type="match status" value="1"/>
</dbReference>
<name>A0A437LHR7_9BURK</name>
<organism evidence="3 4">
    <name type="scientific">Inhella crocodyli</name>
    <dbReference type="NCBI Taxonomy" id="2499851"/>
    <lineage>
        <taxon>Bacteria</taxon>
        <taxon>Pseudomonadati</taxon>
        <taxon>Pseudomonadota</taxon>
        <taxon>Betaproteobacteria</taxon>
        <taxon>Burkholderiales</taxon>
        <taxon>Sphaerotilaceae</taxon>
        <taxon>Inhella</taxon>
    </lineage>
</organism>
<evidence type="ECO:0000256" key="1">
    <source>
        <dbReference type="SAM" id="MobiDB-lite"/>
    </source>
</evidence>
<dbReference type="Proteomes" id="UP000288587">
    <property type="component" value="Unassembled WGS sequence"/>
</dbReference>
<dbReference type="EMBL" id="SACM01000003">
    <property type="protein sequence ID" value="RVT84932.1"/>
    <property type="molecule type" value="Genomic_DNA"/>
</dbReference>
<dbReference type="NCBIfam" id="TIGR04215">
    <property type="entry name" value="choice_anch_A"/>
    <property type="match status" value="1"/>
</dbReference>
<proteinExistence type="predicted"/>
<comment type="caution">
    <text evidence="3">The sequence shown here is derived from an EMBL/GenBank/DDBJ whole genome shotgun (WGS) entry which is preliminary data.</text>
</comment>
<evidence type="ECO:0000259" key="2">
    <source>
        <dbReference type="Pfam" id="PF20597"/>
    </source>
</evidence>
<reference evidence="3 4" key="1">
    <citation type="submission" date="2019-01" db="EMBL/GenBank/DDBJ databases">
        <authorList>
            <person name="Chen W.-M."/>
        </authorList>
    </citation>
    <scope>NUCLEOTIDE SEQUENCE [LARGE SCALE GENOMIC DNA]</scope>
    <source>
        <strain evidence="3 4">CCP-18</strain>
    </source>
</reference>
<evidence type="ECO:0000313" key="4">
    <source>
        <dbReference type="Proteomes" id="UP000288587"/>
    </source>
</evidence>